<evidence type="ECO:0000259" key="3">
    <source>
        <dbReference type="PROSITE" id="PS50067"/>
    </source>
</evidence>
<evidence type="ECO:0000256" key="2">
    <source>
        <dbReference type="PROSITE-ProRule" id="PRU00283"/>
    </source>
</evidence>
<name>A0ABD2Z9R9_9GENT</name>
<reference evidence="4 5" key="1">
    <citation type="submission" date="2024-11" db="EMBL/GenBank/DDBJ databases">
        <title>A near-complete genome assembly of Cinchona calisaya.</title>
        <authorList>
            <person name="Lian D.C."/>
            <person name="Zhao X.W."/>
            <person name="Wei L."/>
        </authorList>
    </citation>
    <scope>NUCLEOTIDE SEQUENCE [LARGE SCALE GENOMIC DNA]</scope>
    <source>
        <tissue evidence="4">Nenye</tissue>
    </source>
</reference>
<dbReference type="InterPro" id="IPR001752">
    <property type="entry name" value="Kinesin_motor_dom"/>
</dbReference>
<dbReference type="EMBL" id="JBJUIK010000010">
    <property type="protein sequence ID" value="KAL3515065.1"/>
    <property type="molecule type" value="Genomic_DNA"/>
</dbReference>
<evidence type="ECO:0000313" key="5">
    <source>
        <dbReference type="Proteomes" id="UP001630127"/>
    </source>
</evidence>
<evidence type="ECO:0000313" key="4">
    <source>
        <dbReference type="EMBL" id="KAL3515065.1"/>
    </source>
</evidence>
<keyword evidence="1" id="KW-0505">Motor protein</keyword>
<dbReference type="SUPFAM" id="SSF52540">
    <property type="entry name" value="P-loop containing nucleoside triphosphate hydrolases"/>
    <property type="match status" value="1"/>
</dbReference>
<gene>
    <name evidence="4" type="ORF">ACH5RR_021967</name>
</gene>
<keyword evidence="5" id="KW-1185">Reference proteome</keyword>
<dbReference type="PROSITE" id="PS50067">
    <property type="entry name" value="KINESIN_MOTOR_2"/>
    <property type="match status" value="1"/>
</dbReference>
<feature type="domain" description="Kinesin motor" evidence="3">
    <location>
        <begin position="1"/>
        <end position="111"/>
    </location>
</feature>
<sequence length="111" mass="12934">MYVEATYHGAFDGFATQEHVFDDNMYLVQFAFDGYNVCIFAYRQSGFGKTHIIYESRSNLGLSTRAISEVFKIMTRESNKFSSFFLRHIHRRVIPRYACKSFVSCQSKQSV</sequence>
<protein>
    <recommendedName>
        <fullName evidence="3">Kinesin motor domain-containing protein</fullName>
    </recommendedName>
</protein>
<dbReference type="PANTHER" id="PTHR47972:SF16">
    <property type="entry name" value="KINESIN-LIKE PROTEIN"/>
    <property type="match status" value="1"/>
</dbReference>
<proteinExistence type="inferred from homology"/>
<comment type="caution">
    <text evidence="4">The sequence shown here is derived from an EMBL/GenBank/DDBJ whole genome shotgun (WGS) entry which is preliminary data.</text>
</comment>
<dbReference type="PANTHER" id="PTHR47972">
    <property type="entry name" value="KINESIN-LIKE PROTEIN KLP-3"/>
    <property type="match status" value="1"/>
</dbReference>
<organism evidence="4 5">
    <name type="scientific">Cinchona calisaya</name>
    <dbReference type="NCBI Taxonomy" id="153742"/>
    <lineage>
        <taxon>Eukaryota</taxon>
        <taxon>Viridiplantae</taxon>
        <taxon>Streptophyta</taxon>
        <taxon>Embryophyta</taxon>
        <taxon>Tracheophyta</taxon>
        <taxon>Spermatophyta</taxon>
        <taxon>Magnoliopsida</taxon>
        <taxon>eudicotyledons</taxon>
        <taxon>Gunneridae</taxon>
        <taxon>Pentapetalae</taxon>
        <taxon>asterids</taxon>
        <taxon>lamiids</taxon>
        <taxon>Gentianales</taxon>
        <taxon>Rubiaceae</taxon>
        <taxon>Cinchonoideae</taxon>
        <taxon>Cinchoneae</taxon>
        <taxon>Cinchona</taxon>
    </lineage>
</organism>
<dbReference type="InterPro" id="IPR027417">
    <property type="entry name" value="P-loop_NTPase"/>
</dbReference>
<dbReference type="Gene3D" id="3.40.850.10">
    <property type="entry name" value="Kinesin motor domain"/>
    <property type="match status" value="1"/>
</dbReference>
<accession>A0ABD2Z9R9</accession>
<dbReference type="Proteomes" id="UP001630127">
    <property type="component" value="Unassembled WGS sequence"/>
</dbReference>
<dbReference type="AlphaFoldDB" id="A0ABD2Z9R9"/>
<dbReference type="Pfam" id="PF00225">
    <property type="entry name" value="Kinesin"/>
    <property type="match status" value="1"/>
</dbReference>
<evidence type="ECO:0000256" key="1">
    <source>
        <dbReference type="ARBA" id="ARBA00023175"/>
    </source>
</evidence>
<dbReference type="InterPro" id="IPR027640">
    <property type="entry name" value="Kinesin-like_fam"/>
</dbReference>
<comment type="similarity">
    <text evidence="2">Belongs to the TRAFAC class myosin-kinesin ATPase superfamily. Kinesin family.</text>
</comment>
<comment type="caution">
    <text evidence="2">Lacks conserved residue(s) required for the propagation of feature annotation.</text>
</comment>
<dbReference type="InterPro" id="IPR036961">
    <property type="entry name" value="Kinesin_motor_dom_sf"/>
</dbReference>